<dbReference type="GO" id="GO:0005158">
    <property type="term" value="F:insulin receptor binding"/>
    <property type="evidence" value="ECO:0007669"/>
    <property type="project" value="InterPro"/>
</dbReference>
<evidence type="ECO:0000313" key="11">
    <source>
        <dbReference type="Ensembl" id="ENSCCRP00010055317.1"/>
    </source>
</evidence>
<dbReference type="SMART" id="SM00233">
    <property type="entry name" value="PH"/>
    <property type="match status" value="1"/>
</dbReference>
<proteinExistence type="predicted"/>
<reference evidence="11" key="1">
    <citation type="submission" date="2025-08" db="UniProtKB">
        <authorList>
            <consortium name="Ensembl"/>
        </authorList>
    </citation>
    <scope>IDENTIFICATION</scope>
</reference>
<keyword evidence="4" id="KW-1017">Isopeptide bond</keyword>
<comment type="subcellular location">
    <subcellularLocation>
        <location evidence="1">Cytoplasm</location>
        <location evidence="1">Cytosol</location>
    </subcellularLocation>
</comment>
<dbReference type="GO" id="GO:0008286">
    <property type="term" value="P:insulin receptor signaling pathway"/>
    <property type="evidence" value="ECO:0007669"/>
    <property type="project" value="InterPro"/>
</dbReference>
<keyword evidence="12" id="KW-1185">Reference proteome</keyword>
<evidence type="ECO:0000256" key="10">
    <source>
        <dbReference type="SAM" id="MobiDB-lite"/>
    </source>
</evidence>
<dbReference type="Pfam" id="PF02174">
    <property type="entry name" value="IRS"/>
    <property type="match status" value="1"/>
</dbReference>
<keyword evidence="2" id="KW-0488">Methylation</keyword>
<name>A0A8C1QPE7_CYPCA</name>
<dbReference type="SMART" id="SM01244">
    <property type="entry name" value="IRS"/>
    <property type="match status" value="1"/>
</dbReference>
<reference evidence="11" key="2">
    <citation type="submission" date="2025-09" db="UniProtKB">
        <authorList>
            <consortium name="Ensembl"/>
        </authorList>
    </citation>
    <scope>IDENTIFICATION</scope>
</reference>
<evidence type="ECO:0000256" key="2">
    <source>
        <dbReference type="ARBA" id="ARBA00022481"/>
    </source>
</evidence>
<comment type="subunit">
    <text evidence="8">Interacts with PHIP. Interacts with SH2B1; this interaction enhances leptin-induced activation of the PI3-kinase pathway. Interacts with GRB2. Interacts with PIK3R1. Interacts with DVL2; this interaction promotes the Wnt/beta-catenin signaling pathway.</text>
</comment>
<dbReference type="Ensembl" id="ENSCCRT00010060627.1">
    <property type="protein sequence ID" value="ENSCCRP00010055317.1"/>
    <property type="gene ID" value="ENSCCRG00010023466.1"/>
</dbReference>
<keyword evidence="3" id="KW-0963">Cytoplasm</keyword>
<dbReference type="PANTHER" id="PTHR10614">
    <property type="entry name" value="INSULIN RECEPTOR SUBSTRATE"/>
    <property type="match status" value="1"/>
</dbReference>
<dbReference type="InterPro" id="IPR001849">
    <property type="entry name" value="PH_domain"/>
</dbReference>
<feature type="region of interest" description="Disordered" evidence="10">
    <location>
        <begin position="713"/>
        <end position="732"/>
    </location>
</feature>
<feature type="region of interest" description="Disordered" evidence="10">
    <location>
        <begin position="982"/>
        <end position="1001"/>
    </location>
</feature>
<evidence type="ECO:0000256" key="6">
    <source>
        <dbReference type="ARBA" id="ARBA00022843"/>
    </source>
</evidence>
<protein>
    <recommendedName>
        <fullName evidence="9">Insulin receptor substrate 2</fullName>
    </recommendedName>
</protein>
<feature type="compositionally biased region" description="Polar residues" evidence="10">
    <location>
        <begin position="290"/>
        <end position="310"/>
    </location>
</feature>
<feature type="compositionally biased region" description="Low complexity" evidence="10">
    <location>
        <begin position="982"/>
        <end position="992"/>
    </location>
</feature>
<dbReference type="PANTHER" id="PTHR10614:SF7">
    <property type="entry name" value="INSULIN RECEPTOR SUBSTRATE 2"/>
    <property type="match status" value="1"/>
</dbReference>
<evidence type="ECO:0000256" key="4">
    <source>
        <dbReference type="ARBA" id="ARBA00022499"/>
    </source>
</evidence>
<dbReference type="InterPro" id="IPR002404">
    <property type="entry name" value="IRS_PTB"/>
</dbReference>
<evidence type="ECO:0000256" key="7">
    <source>
        <dbReference type="ARBA" id="ARBA00023224"/>
    </source>
</evidence>
<dbReference type="GO" id="GO:0035591">
    <property type="term" value="F:signaling adaptor activity"/>
    <property type="evidence" value="ECO:0007669"/>
    <property type="project" value="UniProtKB-ARBA"/>
</dbReference>
<dbReference type="Pfam" id="PF00169">
    <property type="entry name" value="PH"/>
    <property type="match status" value="1"/>
</dbReference>
<dbReference type="InterPro" id="IPR011993">
    <property type="entry name" value="PH-like_dom_sf"/>
</dbReference>
<feature type="compositionally biased region" description="Low complexity" evidence="10">
    <location>
        <begin position="785"/>
        <end position="802"/>
    </location>
</feature>
<feature type="region of interest" description="Disordered" evidence="10">
    <location>
        <begin position="784"/>
        <end position="856"/>
    </location>
</feature>
<keyword evidence="7" id="KW-0807">Transducer</keyword>
<sequence length="1287" mass="141681">MRMASPPPTRGQLISNMTVKNNNHVKKCGLLRKQKHGHKRFFVLREPSEGCRARLEYYESEKKWKNKSAAKRVIPLDSCLNINKRADAKHKHLIALYTKDEYFAVAAENEQEQEDWYSVLTDLMNEGKVSDGSACNSASSLVGFDEANYGVITPVSATYKEVWQVNLKSKGLGQSRNLTGVYRLCLTSRTISFVKLNTEAASVILQLMNIRRCGHSDSFFFIEVGRSASIGPGELWMQADDSVVAQNIHETILEAMKAMKEMSEFRPRSKSQSSGTNPISVPTRRHFNNLPPSQTGLQRRSRTDSVAATSPVTKLTSCRFRAASEGDGTTGSPISPCVNRTHLSRSNTVTARPCRTFESSSLHHSKSMCMPVSHSPPSAASPVSLSCSSNIESGPRPSSCTASISGSPSDAGFISCDECGSSPGDIRHLLAANRSNTPESLADTPPSQEGSDLHGYMIMERPNSCGRRSVRAAAEEGKGNLENAYRKRTHSLTMPYQKRVPSQVSSGSLDEYTLMRATYTTGGHSGRSSHTASPKVTYPEDYGDIKIGWLLKSSSSNLGDDGYMPMTPGVAPQGGKADNYMPMSPMCVSAPKQIINPRTHPLTIANGYRTNSPSSCSLDDSGYIRMLCGSKFSIDSSDGKLTNGEYLNMSPVDSVTPPDYYLSPVGMEQSPCLRQLHSFNSLPRCQKPQQALKDADNDQYVVMNPQSHRIIEESVSTASSPAPSPLRQSRTDSFIHRHRISRPTRLSLDMFQTLPSMNEHPLPSEPKSPGEYINIDFGHVAEICTPPSTASSESPSSSLGSSSDHRTSPLSDYMNIDVSSLSPKSGNAAPSNRLEPLPELTPCPANPEEEEEDERYHLTAQVAPVGPVDKAKDDYTEMTFGVPASPPQPVSQPSEGGQTINLSSCMQRLTLEETVGVPAVEAFLLHGTTLALVDPDRGAKVIRADPQGRRRHSSETFSSTTTVTPVFPSFAHDAKRHGSASVENVSVSVRNSEGSDEEYNSPMCRETSAGFQNGLNYIALNLMDGGLASCDSLVRFKTTSCCKEGINGIHVSPYASLGFKETATIVKVLLMLLLTLLNRASLLIKAPSPLFSVERRRGGEEALVWTDGPCCCCCCCFSSLLIFNLPNPFEWQSSRQHGHLTPVRGMTMTHRHRGGTSCPSVTHNNLFPQFLCVTDLFHWFCYKLWTLSGQCPSTIPPPPPQKKHTKTNIQSAHIHLTHKSLIYLPVWRRVCMCLRTSGCNTAQRWHFRNLLNNWKSEKAVTWKPYLRTSQVMTYKKIYIEKLIYFYK</sequence>
<evidence type="ECO:0000313" key="12">
    <source>
        <dbReference type="Proteomes" id="UP000694427"/>
    </source>
</evidence>
<keyword evidence="6" id="KW-0832">Ubl conjugation</keyword>
<dbReference type="Proteomes" id="UP000694427">
    <property type="component" value="Unplaced"/>
</dbReference>
<keyword evidence="5" id="KW-0597">Phosphoprotein</keyword>
<evidence type="ECO:0000256" key="8">
    <source>
        <dbReference type="ARBA" id="ARBA00063477"/>
    </source>
</evidence>
<dbReference type="InterPro" id="IPR039011">
    <property type="entry name" value="IRS"/>
</dbReference>
<evidence type="ECO:0000256" key="5">
    <source>
        <dbReference type="ARBA" id="ARBA00022553"/>
    </source>
</evidence>
<accession>A0A8C1QPE7</accession>
<dbReference type="PROSITE" id="PS51064">
    <property type="entry name" value="IRS_PTB"/>
    <property type="match status" value="1"/>
</dbReference>
<dbReference type="CDD" id="cd01204">
    <property type="entry name" value="PTB_IRS"/>
    <property type="match status" value="1"/>
</dbReference>
<dbReference type="GO" id="GO:0051050">
    <property type="term" value="P:positive regulation of transport"/>
    <property type="evidence" value="ECO:0007669"/>
    <property type="project" value="UniProtKB-ARBA"/>
</dbReference>
<dbReference type="FunFam" id="2.30.29.30:FF:000291">
    <property type="entry name" value="insulin receptor substrate 2"/>
    <property type="match status" value="1"/>
</dbReference>
<feature type="region of interest" description="Disordered" evidence="10">
    <location>
        <begin position="262"/>
        <end position="310"/>
    </location>
</feature>
<dbReference type="PROSITE" id="PS50003">
    <property type="entry name" value="PH_DOMAIN"/>
    <property type="match status" value="1"/>
</dbReference>
<evidence type="ECO:0000256" key="1">
    <source>
        <dbReference type="ARBA" id="ARBA00004514"/>
    </source>
</evidence>
<evidence type="ECO:0000256" key="9">
    <source>
        <dbReference type="ARBA" id="ARBA00068176"/>
    </source>
</evidence>
<dbReference type="PRINTS" id="PR00628">
    <property type="entry name" value="INSULINRSI"/>
</dbReference>
<dbReference type="CDD" id="cd01257">
    <property type="entry name" value="PH_IRS"/>
    <property type="match status" value="1"/>
</dbReference>
<dbReference type="GO" id="GO:0005829">
    <property type="term" value="C:cytosol"/>
    <property type="evidence" value="ECO:0007669"/>
    <property type="project" value="UniProtKB-SubCell"/>
</dbReference>
<dbReference type="SUPFAM" id="SSF50729">
    <property type="entry name" value="PH domain-like"/>
    <property type="match status" value="2"/>
</dbReference>
<evidence type="ECO:0000256" key="3">
    <source>
        <dbReference type="ARBA" id="ARBA00022490"/>
    </source>
</evidence>
<dbReference type="Gene3D" id="2.30.29.30">
    <property type="entry name" value="Pleckstrin-homology domain (PH domain)/Phosphotyrosine-binding domain (PTB)"/>
    <property type="match status" value="2"/>
</dbReference>
<dbReference type="GO" id="GO:0043548">
    <property type="term" value="F:phosphatidylinositol 3-kinase binding"/>
    <property type="evidence" value="ECO:0007669"/>
    <property type="project" value="TreeGrafter"/>
</dbReference>
<dbReference type="SMART" id="SM00310">
    <property type="entry name" value="PTBI"/>
    <property type="match status" value="1"/>
</dbReference>
<feature type="compositionally biased region" description="Polar residues" evidence="10">
    <location>
        <begin position="270"/>
        <end position="280"/>
    </location>
</feature>
<dbReference type="OMA" id="MSPVDPC"/>
<dbReference type="GO" id="GO:0005886">
    <property type="term" value="C:plasma membrane"/>
    <property type="evidence" value="ECO:0007669"/>
    <property type="project" value="TreeGrafter"/>
</dbReference>
<feature type="compositionally biased region" description="Polar residues" evidence="10">
    <location>
        <begin position="817"/>
        <end position="830"/>
    </location>
</feature>
<dbReference type="FunFam" id="2.30.29.30:FF:000029">
    <property type="entry name" value="Insulin receptor substrate 1"/>
    <property type="match status" value="1"/>
</dbReference>
<organism evidence="11 12">
    <name type="scientific">Cyprinus carpio</name>
    <name type="common">Common carp</name>
    <dbReference type="NCBI Taxonomy" id="7962"/>
    <lineage>
        <taxon>Eukaryota</taxon>
        <taxon>Metazoa</taxon>
        <taxon>Chordata</taxon>
        <taxon>Craniata</taxon>
        <taxon>Vertebrata</taxon>
        <taxon>Euteleostomi</taxon>
        <taxon>Actinopterygii</taxon>
        <taxon>Neopterygii</taxon>
        <taxon>Teleostei</taxon>
        <taxon>Ostariophysi</taxon>
        <taxon>Cypriniformes</taxon>
        <taxon>Cyprinidae</taxon>
        <taxon>Cyprininae</taxon>
        <taxon>Cyprinus</taxon>
    </lineage>
</organism>